<dbReference type="RefSeq" id="WP_206292986.1">
    <property type="nucleotide sequence ID" value="NZ_CP063458.1"/>
</dbReference>
<keyword evidence="1" id="KW-0472">Membrane</keyword>
<name>A0A7M2WX01_9BACT</name>
<dbReference type="EMBL" id="CP063458">
    <property type="protein sequence ID" value="QOV89923.1"/>
    <property type="molecule type" value="Genomic_DNA"/>
</dbReference>
<dbReference type="KEGG" id="hbs:IPV69_00695"/>
<evidence type="ECO:0000256" key="1">
    <source>
        <dbReference type="SAM" id="Phobius"/>
    </source>
</evidence>
<dbReference type="AlphaFoldDB" id="A0A7M2WX01"/>
<gene>
    <name evidence="2" type="ORF">IPV69_00695</name>
</gene>
<dbReference type="Proteomes" id="UP000593765">
    <property type="component" value="Chromosome"/>
</dbReference>
<dbReference type="SUPFAM" id="SSF54523">
    <property type="entry name" value="Pili subunits"/>
    <property type="match status" value="1"/>
</dbReference>
<reference evidence="2 3" key="1">
    <citation type="submission" date="2020-10" db="EMBL/GenBank/DDBJ databases">
        <title>Wide distribution of Phycisphaera-like planctomycetes from WD2101 soil group in peatlands and genome analysis of the first cultivated representative.</title>
        <authorList>
            <person name="Dedysh S.N."/>
            <person name="Beletsky A.V."/>
            <person name="Ivanova A."/>
            <person name="Kulichevskaya I.S."/>
            <person name="Suzina N.E."/>
            <person name="Philippov D.A."/>
            <person name="Rakitin A.L."/>
            <person name="Mardanov A.V."/>
            <person name="Ravin N.V."/>
        </authorList>
    </citation>
    <scope>NUCLEOTIDE SEQUENCE [LARGE SCALE GENOMIC DNA]</scope>
    <source>
        <strain evidence="2 3">M1803</strain>
    </source>
</reference>
<dbReference type="Gene3D" id="3.30.700.10">
    <property type="entry name" value="Glycoprotein, Type 4 Pilin"/>
    <property type="match status" value="1"/>
</dbReference>
<dbReference type="NCBIfam" id="TIGR02532">
    <property type="entry name" value="IV_pilin_GFxxxE"/>
    <property type="match status" value="1"/>
</dbReference>
<dbReference type="PANTHER" id="PTHR30093">
    <property type="entry name" value="GENERAL SECRETION PATHWAY PROTEIN G"/>
    <property type="match status" value="1"/>
</dbReference>
<feature type="transmembrane region" description="Helical" evidence="1">
    <location>
        <begin position="30"/>
        <end position="51"/>
    </location>
</feature>
<organism evidence="2 3">
    <name type="scientific">Humisphaera borealis</name>
    <dbReference type="NCBI Taxonomy" id="2807512"/>
    <lineage>
        <taxon>Bacteria</taxon>
        <taxon>Pseudomonadati</taxon>
        <taxon>Planctomycetota</taxon>
        <taxon>Phycisphaerae</taxon>
        <taxon>Tepidisphaerales</taxon>
        <taxon>Tepidisphaeraceae</taxon>
        <taxon>Humisphaera</taxon>
    </lineage>
</organism>
<evidence type="ECO:0000313" key="3">
    <source>
        <dbReference type="Proteomes" id="UP000593765"/>
    </source>
</evidence>
<accession>A0A7M2WX01</accession>
<sequence length="247" mass="27671">MNTEQQSAPCRSPLDTRFGRRCAGLHAPRAFTLIELLVVIGIIAVLLALLLPTLTGARKSATQVVCKNQMRQMITGMLCFANDHDGLFPNRAANGIGYPHQLKRTTNGKYDFIGPFVIKYLGDPNKIMYCPAQYERFPLTYNPQSTGDQWMSYQYFVFPGGGNWKVPWVDLTKASRLKAAAPVWSCLTQIKPGVVNAHEVDEKGQPKGMNAAFSDGSADWVAWNDGVTTEKFWAFGSDSYYWPKYRE</sequence>
<dbReference type="InterPro" id="IPR045584">
    <property type="entry name" value="Pilin-like"/>
</dbReference>
<dbReference type="Pfam" id="PF07963">
    <property type="entry name" value="N_methyl"/>
    <property type="match status" value="1"/>
</dbReference>
<dbReference type="InterPro" id="IPR012902">
    <property type="entry name" value="N_methyl_site"/>
</dbReference>
<evidence type="ECO:0000313" key="2">
    <source>
        <dbReference type="EMBL" id="QOV89923.1"/>
    </source>
</evidence>
<keyword evidence="3" id="KW-1185">Reference proteome</keyword>
<keyword evidence="1" id="KW-1133">Transmembrane helix</keyword>
<protein>
    <submittedName>
        <fullName evidence="2">Type II secretion system protein</fullName>
    </submittedName>
</protein>
<keyword evidence="1" id="KW-0812">Transmembrane</keyword>
<proteinExistence type="predicted"/>